<dbReference type="InterPro" id="IPR006311">
    <property type="entry name" value="TAT_signal"/>
</dbReference>
<dbReference type="PANTHER" id="PTHR43308:SF5">
    <property type="entry name" value="S-LAYER PROTEIN _ PEPTIDOGLYCAN ENDO-BETA-N-ACETYLGLUCOSAMINIDASE"/>
    <property type="match status" value="1"/>
</dbReference>
<dbReference type="RefSeq" id="WP_003398104.1">
    <property type="nucleotide sequence ID" value="NZ_APCD01000017.1"/>
</dbReference>
<dbReference type="AlphaFoldDB" id="M8DLV6"/>
<evidence type="ECO:0000256" key="1">
    <source>
        <dbReference type="ARBA" id="ARBA00022729"/>
    </source>
</evidence>
<feature type="chain" id="PRO_5004095394" evidence="2">
    <location>
        <begin position="32"/>
        <end position="1034"/>
    </location>
</feature>
<accession>M8DLV6</accession>
<evidence type="ECO:0000313" key="4">
    <source>
        <dbReference type="EMBL" id="EMT45410.1"/>
    </source>
</evidence>
<dbReference type="PROSITE" id="PS51318">
    <property type="entry name" value="TAT"/>
    <property type="match status" value="1"/>
</dbReference>
<dbReference type="InterPro" id="IPR051465">
    <property type="entry name" value="Cell_Envelope_Struct_Comp"/>
</dbReference>
<organism evidence="4 5">
    <name type="scientific">Anoxybacillus flavithermus AK1</name>
    <dbReference type="NCBI Taxonomy" id="1297581"/>
    <lineage>
        <taxon>Bacteria</taxon>
        <taxon>Bacillati</taxon>
        <taxon>Bacillota</taxon>
        <taxon>Bacilli</taxon>
        <taxon>Bacillales</taxon>
        <taxon>Anoxybacillaceae</taxon>
        <taxon>Anoxybacillus</taxon>
    </lineage>
</organism>
<dbReference type="EMBL" id="APCD01000017">
    <property type="protein sequence ID" value="EMT45410.1"/>
    <property type="molecule type" value="Genomic_DNA"/>
</dbReference>
<sequence length="1034" mass="109323">MAYQPKSYRKFLAGTVSAAVVASAIAPVASASFTDVAGSVHADDIATLVAKGYIKGYSDGTFKPNQSLTRGEAAIIFSRILKDAGVTEKGAGFPDVPASKAELAEAVAIVQAAGIMTGDEKGNFNPNANITREQMAKVVVEAFKLTKPANYTTKVTDLDKAGAWAREYIQVLEANGVTKNTEFMPKQNVTRGQFASFVVRAMNVGVTVVTPEVESVSAIGSKKLEVKFNKAVDDTKAKFEVKKGSITSSIAKVTFAQDKKSAVIELAGKLSKGEYTVNVTGVSEETLSTKVNVEDEKVAKIELLSDAAVASTINNSGNVTEVEVAYRVYNQYGEDVTKTTPLVATAGIVTTNGAQDVVASNGTLTISNLTNSKLGDKFAVSLVHAETAVSATATVTISNKSTVSEVAIGGLYNADNETLTEDSTASDFMLLVNAKDQYGNDITDAGKVKDDLIVTVSDQTVASVNSYSNGTATFEKVKINGKDQVVLKLANGVSGNLKAGKTTVTLISKTTGKSASFEVTVGHGVKVDTINFTAPDGIVAANEAVRIPFEALDLDGKAVNKASILNDTSTPANVRGVKVTATGAGLNRAVTFSQDYVTGKSYLEVTPTQEGKLTLTAITATNKVATITIDVKKEAVPTTLIGFDDDVATNALLHEVFVLSSTNFKVQDQYGRVMSDSKFVAKLGTDNGKYRIVVTEADAPTQTDGHGGAFKLSGTVIDNTTSSVTFTAGARKGTETITFKLEKNDNGTWKNVTGSEYELNARAVELNEIKSYDVADLTQMFDEKGYNAELVNDDKYDQTFKVYGVLSDGSKVIMPANPSDDAKTAFNNSNLEYYTVTTNDESVLSVVDDTDANKSLLDVIAAASYATNTTEKEFQVKVTINHTGDVITKTVKVSKEKPQVVGIQFDDTTDPDTLTHGKVEDSIEKGAVYELPAATLNAGTAAAVLPVVKVIDQYGKSTFVDASGVVTFTTGVTTNVTSVTFSNIVDEDKGKEIVITNNGKVNAKIAGLEALDNFTTTFTFANGKTAELKVVVTE</sequence>
<dbReference type="InterPro" id="IPR014755">
    <property type="entry name" value="Cu-Rt/internalin_Ig-like"/>
</dbReference>
<reference evidence="4 5" key="2">
    <citation type="journal article" date="2015" name="Genome Announc.">
        <title>Genome Sequence of Anoxybacillus flavithermus Strain AK1, a Thermophile Isolated from a Hot Spring in Saudi Arabia.</title>
        <authorList>
            <person name="Khalil A."/>
            <person name="Sivakumar N."/>
            <person name="Qarawi S."/>
        </authorList>
    </citation>
    <scope>NUCLEOTIDE SEQUENCE [LARGE SCALE GENOMIC DNA]</scope>
    <source>
        <strain evidence="4 5">AK1</strain>
    </source>
</reference>
<dbReference type="Proteomes" id="UP000012085">
    <property type="component" value="Unassembled WGS sequence"/>
</dbReference>
<evidence type="ECO:0000259" key="3">
    <source>
        <dbReference type="PROSITE" id="PS51272"/>
    </source>
</evidence>
<feature type="domain" description="SLH" evidence="3">
    <location>
        <begin position="92"/>
        <end position="151"/>
    </location>
</feature>
<dbReference type="PROSITE" id="PS51272">
    <property type="entry name" value="SLH"/>
    <property type="match status" value="3"/>
</dbReference>
<dbReference type="PANTHER" id="PTHR43308">
    <property type="entry name" value="OUTER MEMBRANE PROTEIN ALPHA-RELATED"/>
    <property type="match status" value="1"/>
</dbReference>
<comment type="caution">
    <text evidence="4">The sequence shown here is derived from an EMBL/GenBank/DDBJ whole genome shotgun (WGS) entry which is preliminary data.</text>
</comment>
<dbReference type="Pfam" id="PF00395">
    <property type="entry name" value="SLH"/>
    <property type="match status" value="3"/>
</dbReference>
<feature type="domain" description="SLH" evidence="3">
    <location>
        <begin position="152"/>
        <end position="212"/>
    </location>
</feature>
<gene>
    <name evidence="4" type="ORF">H919_10498</name>
</gene>
<proteinExistence type="predicted"/>
<reference evidence="4 5" key="1">
    <citation type="submission" date="2013-03" db="EMBL/GenBank/DDBJ databases">
        <title>Assembly of a new bacterial strain Anoxybacillus flavithermus AK1.</title>
        <authorList>
            <person name="Rajan I."/>
            <person name="PoliReddy D."/>
            <person name="Sugumar T."/>
            <person name="Rathinam K."/>
            <person name="Alqarawi S."/>
            <person name="Khalil A.B."/>
            <person name="Sivakumar N."/>
        </authorList>
    </citation>
    <scope>NUCLEOTIDE SEQUENCE [LARGE SCALE GENOMIC DNA]</scope>
    <source>
        <strain evidence="4 5">AK1</strain>
    </source>
</reference>
<evidence type="ECO:0000256" key="2">
    <source>
        <dbReference type="SAM" id="SignalP"/>
    </source>
</evidence>
<feature type="signal peptide" evidence="2">
    <location>
        <begin position="1"/>
        <end position="31"/>
    </location>
</feature>
<evidence type="ECO:0000313" key="5">
    <source>
        <dbReference type="Proteomes" id="UP000012085"/>
    </source>
</evidence>
<protein>
    <submittedName>
        <fullName evidence="4">S-layer protein</fullName>
    </submittedName>
</protein>
<keyword evidence="1 2" id="KW-0732">Signal</keyword>
<feature type="domain" description="SLH" evidence="3">
    <location>
        <begin position="28"/>
        <end position="91"/>
    </location>
</feature>
<dbReference type="InterPro" id="IPR001119">
    <property type="entry name" value="SLH_dom"/>
</dbReference>
<dbReference type="Gene3D" id="2.60.40.1220">
    <property type="match status" value="1"/>
</dbReference>
<name>M8DLV6_9BACL</name>
<dbReference type="PATRIC" id="fig|1297581.3.peg.2131"/>